<keyword evidence="1" id="KW-0732">Signal</keyword>
<reference evidence="2" key="1">
    <citation type="journal article" date="2023" name="G3 (Bethesda)">
        <title>Whole genome assembly and annotation of the endangered Caribbean coral Acropora cervicornis.</title>
        <authorList>
            <person name="Selwyn J.D."/>
            <person name="Vollmer S.V."/>
        </authorList>
    </citation>
    <scope>NUCLEOTIDE SEQUENCE</scope>
    <source>
        <strain evidence="2">K2</strain>
    </source>
</reference>
<dbReference type="Gene3D" id="2.20.100.10">
    <property type="entry name" value="Thrombospondin type-1 (TSP1) repeat"/>
    <property type="match status" value="2"/>
</dbReference>
<protein>
    <submittedName>
        <fullName evidence="2">Uncharacterized protein</fullName>
    </submittedName>
</protein>
<reference evidence="2" key="2">
    <citation type="journal article" date="2023" name="Science">
        <title>Genomic signatures of disease resistance in endangered staghorn corals.</title>
        <authorList>
            <person name="Vollmer S.V."/>
            <person name="Selwyn J.D."/>
            <person name="Despard B.A."/>
            <person name="Roesel C.L."/>
        </authorList>
    </citation>
    <scope>NUCLEOTIDE SEQUENCE</scope>
    <source>
        <strain evidence="2">K2</strain>
    </source>
</reference>
<comment type="caution">
    <text evidence="2">The sequence shown here is derived from an EMBL/GenBank/DDBJ whole genome shotgun (WGS) entry which is preliminary data.</text>
</comment>
<feature type="signal peptide" evidence="1">
    <location>
        <begin position="1"/>
        <end position="26"/>
    </location>
</feature>
<dbReference type="AlphaFoldDB" id="A0AAD9QH90"/>
<feature type="non-terminal residue" evidence="2">
    <location>
        <position position="1"/>
    </location>
</feature>
<feature type="chain" id="PRO_5042090102" evidence="1">
    <location>
        <begin position="27"/>
        <end position="162"/>
    </location>
</feature>
<dbReference type="EMBL" id="JARQWQ010000033">
    <property type="protein sequence ID" value="KAK2561284.1"/>
    <property type="molecule type" value="Genomic_DNA"/>
</dbReference>
<keyword evidence="3" id="KW-1185">Reference proteome</keyword>
<dbReference type="Pfam" id="PF00090">
    <property type="entry name" value="TSP_1"/>
    <property type="match status" value="2"/>
</dbReference>
<dbReference type="InterPro" id="IPR000884">
    <property type="entry name" value="TSP1_rpt"/>
</dbReference>
<dbReference type="PANTHER" id="PTHR20920:SF5">
    <property type="entry name" value="SMB DOMAIN-CONTAINING PROTEIN"/>
    <property type="match status" value="1"/>
</dbReference>
<dbReference type="InterPro" id="IPR039942">
    <property type="entry name" value="SBSPO"/>
</dbReference>
<gene>
    <name evidence="2" type="ORF">P5673_015766</name>
</gene>
<name>A0AAD9QH90_ACRCE</name>
<organism evidence="2 3">
    <name type="scientific">Acropora cervicornis</name>
    <name type="common">Staghorn coral</name>
    <dbReference type="NCBI Taxonomy" id="6130"/>
    <lineage>
        <taxon>Eukaryota</taxon>
        <taxon>Metazoa</taxon>
        <taxon>Cnidaria</taxon>
        <taxon>Anthozoa</taxon>
        <taxon>Hexacorallia</taxon>
        <taxon>Scleractinia</taxon>
        <taxon>Astrocoeniina</taxon>
        <taxon>Acroporidae</taxon>
        <taxon>Acropora</taxon>
    </lineage>
</organism>
<evidence type="ECO:0000256" key="1">
    <source>
        <dbReference type="SAM" id="SignalP"/>
    </source>
</evidence>
<dbReference type="SUPFAM" id="SSF82895">
    <property type="entry name" value="TSP-1 type 1 repeat"/>
    <property type="match status" value="2"/>
</dbReference>
<dbReference type="PROSITE" id="PS50092">
    <property type="entry name" value="TSP1"/>
    <property type="match status" value="1"/>
</dbReference>
<proteinExistence type="predicted"/>
<dbReference type="InterPro" id="IPR036383">
    <property type="entry name" value="TSP1_rpt_sf"/>
</dbReference>
<evidence type="ECO:0000313" key="2">
    <source>
        <dbReference type="EMBL" id="KAK2561284.1"/>
    </source>
</evidence>
<sequence length="162" mass="17960">MYSPVNAAILALFLLAFDIHFSGSSGRPQRCYPVDCVVSDWTLWSSCNSSMSEQQESESRSRSVTTPASCAGKACPLELEETRLCYGSNTQNSQGRPRRCYPEDCEVSAWSSWSSCSSSMSDEQELESRSRSITTPSCSGNACRRKLKESRLCHRSNTQNGQ</sequence>
<evidence type="ECO:0000313" key="3">
    <source>
        <dbReference type="Proteomes" id="UP001249851"/>
    </source>
</evidence>
<dbReference type="Proteomes" id="UP001249851">
    <property type="component" value="Unassembled WGS sequence"/>
</dbReference>
<accession>A0AAD9QH90</accession>
<dbReference type="PANTHER" id="PTHR20920">
    <property type="entry name" value="RPE-SPONDIN"/>
    <property type="match status" value="1"/>
</dbReference>